<evidence type="ECO:0000313" key="2">
    <source>
        <dbReference type="Proteomes" id="UP001221302"/>
    </source>
</evidence>
<gene>
    <name evidence="1" type="ORF">P0M35_05630</name>
</gene>
<evidence type="ECO:0000313" key="1">
    <source>
        <dbReference type="EMBL" id="MDF1611620.1"/>
    </source>
</evidence>
<sequence length="87" mass="10542">MKYFEWNEEKNEKLKSERNISFEIIVSQIELGHLLDIIEQPNKEKYANQNIYVVEYEEYVYLVPFVEDSNKVFLKTIIPAEKRQKNI</sequence>
<accession>A0AAE3P2F5</accession>
<evidence type="ECO:0008006" key="3">
    <source>
        <dbReference type="Google" id="ProtNLM"/>
    </source>
</evidence>
<dbReference type="RefSeq" id="WP_321535387.1">
    <property type="nucleotide sequence ID" value="NZ_JARGDL010000005.1"/>
</dbReference>
<reference evidence="1" key="1">
    <citation type="submission" date="2023-03" db="EMBL/GenBank/DDBJ databases">
        <title>Stygiobacter electus gen. nov., sp. nov., facultatively anaerobic thermotolerant bacterium of the class Ignavibacteria from a well of Yessentuki mineral water deposit.</title>
        <authorList>
            <person name="Podosokorskaya O.A."/>
            <person name="Elcheninov A.G."/>
            <person name="Petrova N.F."/>
            <person name="Zavarzina D.G."/>
            <person name="Kublanov I.V."/>
            <person name="Merkel A.Y."/>
        </authorList>
    </citation>
    <scope>NUCLEOTIDE SEQUENCE</scope>
    <source>
        <strain evidence="1">09-Me</strain>
    </source>
</reference>
<dbReference type="Proteomes" id="UP001221302">
    <property type="component" value="Unassembled WGS sequence"/>
</dbReference>
<comment type="caution">
    <text evidence="1">The sequence shown here is derived from an EMBL/GenBank/DDBJ whole genome shotgun (WGS) entry which is preliminary data.</text>
</comment>
<protein>
    <recommendedName>
        <fullName evidence="3">Toxin</fullName>
    </recommendedName>
</protein>
<proteinExistence type="predicted"/>
<organism evidence="1 2">
    <name type="scientific">Stygiobacter electus</name>
    <dbReference type="NCBI Taxonomy" id="3032292"/>
    <lineage>
        <taxon>Bacteria</taxon>
        <taxon>Pseudomonadati</taxon>
        <taxon>Ignavibacteriota</taxon>
        <taxon>Ignavibacteria</taxon>
        <taxon>Ignavibacteriales</taxon>
        <taxon>Melioribacteraceae</taxon>
        <taxon>Stygiobacter</taxon>
    </lineage>
</organism>
<keyword evidence="2" id="KW-1185">Reference proteome</keyword>
<dbReference type="EMBL" id="JARGDL010000005">
    <property type="protein sequence ID" value="MDF1611620.1"/>
    <property type="molecule type" value="Genomic_DNA"/>
</dbReference>
<name>A0AAE3P2F5_9BACT</name>
<dbReference type="AlphaFoldDB" id="A0AAE3P2F5"/>